<sequence length="494" mass="58083">MERDVLETTGNCRESLSKKLSTHFHCSHSVIKRVLQSKSEFYPIPLILKLLKLSKNRRKFLKKIKENVQYLKVNSASAKPVKAICRLNENLAKILGAFMADGSLSIQIVIAASRLKDLEKMKSKLTKLRIRYSTGYAPSRNQYYINIQANKNNFKSLNKAIHFSRFLVQTHYSIELTDEYKDNVEAFIKWIRDEFNIIPNRFKKRENAWRVSFSNKILARYLITFFEVKPGVKACTAFEPKIIKRSNLKIRKAFARGILMFDGCVTFDKKILFSVRSKDLLNSLGEIWGKDKIEFKKSKNSERREETLFTTAVNKKERLLKYFEENTQKWKLLKWLSGDLTKTPIFQHKASLSLKRILSLLQKIKCCDAIFLKNYFKCGHSIIRTYLKILKDQGKIRLSNRPDYISKYVDENTTVLLKSKFHNLIFKRMREKFKKDKNFAKFSDIHKATISAWRTRKSRMPLYALRKMCKILNIDFNKVSKNTSKTDREIAEII</sequence>
<dbReference type="Gene3D" id="3.10.28.10">
    <property type="entry name" value="Homing endonucleases"/>
    <property type="match status" value="1"/>
</dbReference>
<dbReference type="Gene3D" id="1.10.260.40">
    <property type="entry name" value="lambda repressor-like DNA-binding domains"/>
    <property type="match status" value="1"/>
</dbReference>
<evidence type="ECO:0000313" key="1">
    <source>
        <dbReference type="EMBL" id="PIP22508.1"/>
    </source>
</evidence>
<evidence type="ECO:0008006" key="3">
    <source>
        <dbReference type="Google" id="ProtNLM"/>
    </source>
</evidence>
<comment type="caution">
    <text evidence="1">The sequence shown here is derived from an EMBL/GenBank/DDBJ whole genome shotgun (WGS) entry which is preliminary data.</text>
</comment>
<accession>A0A2G9YTG4</accession>
<dbReference type="InterPro" id="IPR027434">
    <property type="entry name" value="Homing_endonucl"/>
</dbReference>
<dbReference type="GO" id="GO:0003677">
    <property type="term" value="F:DNA binding"/>
    <property type="evidence" value="ECO:0007669"/>
    <property type="project" value="InterPro"/>
</dbReference>
<dbReference type="InterPro" id="IPR010982">
    <property type="entry name" value="Lambda_DNA-bd_dom_sf"/>
</dbReference>
<evidence type="ECO:0000313" key="2">
    <source>
        <dbReference type="Proteomes" id="UP000229054"/>
    </source>
</evidence>
<dbReference type="SUPFAM" id="SSF47413">
    <property type="entry name" value="lambda repressor-like DNA-binding domains"/>
    <property type="match status" value="1"/>
</dbReference>
<gene>
    <name evidence="1" type="ORF">COX38_00170</name>
</gene>
<organism evidence="1 2">
    <name type="scientific">Candidatus Nealsonbacteria bacterium CG23_combo_of_CG06-09_8_20_14_all_39_25</name>
    <dbReference type="NCBI Taxonomy" id="1974723"/>
    <lineage>
        <taxon>Bacteria</taxon>
        <taxon>Candidatus Nealsoniibacteriota</taxon>
    </lineage>
</organism>
<protein>
    <recommendedName>
        <fullName evidence="3">DOD-type homing endonuclease domain-containing protein</fullName>
    </recommendedName>
</protein>
<dbReference type="SUPFAM" id="SSF55608">
    <property type="entry name" value="Homing endonucleases"/>
    <property type="match status" value="1"/>
</dbReference>
<dbReference type="AlphaFoldDB" id="A0A2G9YTG4"/>
<proteinExistence type="predicted"/>
<reference evidence="1 2" key="1">
    <citation type="submission" date="2017-09" db="EMBL/GenBank/DDBJ databases">
        <title>Depth-based differentiation of microbial function through sediment-hosted aquifers and enrichment of novel symbionts in the deep terrestrial subsurface.</title>
        <authorList>
            <person name="Probst A.J."/>
            <person name="Ladd B."/>
            <person name="Jarett J.K."/>
            <person name="Geller-Mcgrath D.E."/>
            <person name="Sieber C.M."/>
            <person name="Emerson J.B."/>
            <person name="Anantharaman K."/>
            <person name="Thomas B.C."/>
            <person name="Malmstrom R."/>
            <person name="Stieglmeier M."/>
            <person name="Klingl A."/>
            <person name="Woyke T."/>
            <person name="Ryan C.M."/>
            <person name="Banfield J.F."/>
        </authorList>
    </citation>
    <scope>NUCLEOTIDE SEQUENCE [LARGE SCALE GENOMIC DNA]</scope>
    <source>
        <strain evidence="1">CG23_combo_of_CG06-09_8_20_14_all_39_25</strain>
    </source>
</reference>
<dbReference type="EMBL" id="PCRN01000007">
    <property type="protein sequence ID" value="PIP22508.1"/>
    <property type="molecule type" value="Genomic_DNA"/>
</dbReference>
<dbReference type="Proteomes" id="UP000229054">
    <property type="component" value="Unassembled WGS sequence"/>
</dbReference>
<name>A0A2G9YTG4_9BACT</name>